<organism evidence="1 2">
    <name type="scientific">Planoprotostelium fungivorum</name>
    <dbReference type="NCBI Taxonomy" id="1890364"/>
    <lineage>
        <taxon>Eukaryota</taxon>
        <taxon>Amoebozoa</taxon>
        <taxon>Evosea</taxon>
        <taxon>Variosea</taxon>
        <taxon>Cavosteliida</taxon>
        <taxon>Cavosteliaceae</taxon>
        <taxon>Planoprotostelium</taxon>
    </lineage>
</organism>
<protein>
    <submittedName>
        <fullName evidence="1">Uncharacterized protein</fullName>
    </submittedName>
</protein>
<accession>A0A2P6MR87</accession>
<dbReference type="EMBL" id="MDYQ01000486">
    <property type="protein sequence ID" value="PRP74215.1"/>
    <property type="molecule type" value="Genomic_DNA"/>
</dbReference>
<dbReference type="AlphaFoldDB" id="A0A2P6MR87"/>
<sequence>MTDNEQEMDYIIPFYYDILYEVIKDSNKRQRRNYTRLNLRQLGARPAMGNTQR</sequence>
<dbReference type="InParanoid" id="A0A2P6MR87"/>
<evidence type="ECO:0000313" key="2">
    <source>
        <dbReference type="Proteomes" id="UP000241769"/>
    </source>
</evidence>
<comment type="caution">
    <text evidence="1">The sequence shown here is derived from an EMBL/GenBank/DDBJ whole genome shotgun (WGS) entry which is preliminary data.</text>
</comment>
<gene>
    <name evidence="1" type="ORF">PROFUN_16287</name>
</gene>
<keyword evidence="2" id="KW-1185">Reference proteome</keyword>
<dbReference type="Proteomes" id="UP000241769">
    <property type="component" value="Unassembled WGS sequence"/>
</dbReference>
<evidence type="ECO:0000313" key="1">
    <source>
        <dbReference type="EMBL" id="PRP74215.1"/>
    </source>
</evidence>
<reference evidence="1 2" key="1">
    <citation type="journal article" date="2018" name="Genome Biol. Evol.">
        <title>Multiple Roots of Fruiting Body Formation in Amoebozoa.</title>
        <authorList>
            <person name="Hillmann F."/>
            <person name="Forbes G."/>
            <person name="Novohradska S."/>
            <person name="Ferling I."/>
            <person name="Riege K."/>
            <person name="Groth M."/>
            <person name="Westermann M."/>
            <person name="Marz M."/>
            <person name="Spaller T."/>
            <person name="Winckler T."/>
            <person name="Schaap P."/>
            <person name="Glockner G."/>
        </authorList>
    </citation>
    <scope>NUCLEOTIDE SEQUENCE [LARGE SCALE GENOMIC DNA]</scope>
    <source>
        <strain evidence="1 2">Jena</strain>
    </source>
</reference>
<name>A0A2P6MR87_9EUKA</name>
<proteinExistence type="predicted"/>